<sequence length="159" mass="16947">MSDPLRPGEEIPPLATEFLAAGLLLGPLCGAVTGAVAPLLARRFPERLGTAWTAGRLMLRGEVGDDPEIAARVMQLAYRTAHARASFLLERPFVHLSLAFWGLGAAGFGYYAFLAHAGGDAESTLFFALLTSLPLCMAAMTPIAAYNRFQARRILAGAE</sequence>
<keyword evidence="3" id="KW-1185">Reference proteome</keyword>
<dbReference type="EMBL" id="LGEM01000022">
    <property type="protein sequence ID" value="KUP97611.1"/>
    <property type="molecule type" value="Genomic_DNA"/>
</dbReference>
<dbReference type="Proteomes" id="UP000074382">
    <property type="component" value="Unassembled WGS sequence"/>
</dbReference>
<keyword evidence="1" id="KW-0812">Transmembrane</keyword>
<protein>
    <submittedName>
        <fullName evidence="2">Uncharacterized protein</fullName>
    </submittedName>
</protein>
<gene>
    <name evidence="2" type="ORF">AC529_06030</name>
</gene>
<dbReference type="RefSeq" id="WP_068753483.1">
    <property type="nucleotide sequence ID" value="NZ_KQ950180.1"/>
</dbReference>
<evidence type="ECO:0000313" key="3">
    <source>
        <dbReference type="Proteomes" id="UP000074382"/>
    </source>
</evidence>
<dbReference type="PATRIC" id="fig|665004.4.peg.800"/>
<organism evidence="2 3">
    <name type="scientific">Thermobifida cellulosilytica TB100</name>
    <dbReference type="NCBI Taxonomy" id="665004"/>
    <lineage>
        <taxon>Bacteria</taxon>
        <taxon>Bacillati</taxon>
        <taxon>Actinomycetota</taxon>
        <taxon>Actinomycetes</taxon>
        <taxon>Streptosporangiales</taxon>
        <taxon>Nocardiopsidaceae</taxon>
        <taxon>Thermobifida</taxon>
    </lineage>
</organism>
<feature type="transmembrane region" description="Helical" evidence="1">
    <location>
        <begin position="125"/>
        <end position="146"/>
    </location>
</feature>
<name>A0A147KK22_THECS</name>
<keyword evidence="1" id="KW-1133">Transmembrane helix</keyword>
<comment type="caution">
    <text evidence="2">The sequence shown here is derived from an EMBL/GenBank/DDBJ whole genome shotgun (WGS) entry which is preliminary data.</text>
</comment>
<evidence type="ECO:0000256" key="1">
    <source>
        <dbReference type="SAM" id="Phobius"/>
    </source>
</evidence>
<feature type="transmembrane region" description="Helical" evidence="1">
    <location>
        <begin position="93"/>
        <end position="113"/>
    </location>
</feature>
<evidence type="ECO:0000313" key="2">
    <source>
        <dbReference type="EMBL" id="KUP97611.1"/>
    </source>
</evidence>
<accession>A0A147KK22</accession>
<feature type="transmembrane region" description="Helical" evidence="1">
    <location>
        <begin position="20"/>
        <end position="41"/>
    </location>
</feature>
<reference evidence="3" key="1">
    <citation type="journal article" date="2017" name="Acta Aliment.">
        <title>Plant polysaccharide degrading enzyme system of Thermpbifida cellulosilytica TB100 revealed by de novo genome project data.</title>
        <authorList>
            <person name="Toth A."/>
            <person name="Baka E."/>
            <person name="Luzics S."/>
            <person name="Bata-Vidacs I."/>
            <person name="Nagy I."/>
            <person name="Balint B."/>
            <person name="Herceg R."/>
            <person name="Olasz F."/>
            <person name="Wilk T."/>
            <person name="Nagy T."/>
            <person name="Kriszt B."/>
            <person name="Nagy I."/>
            <person name="Kukolya J."/>
        </authorList>
    </citation>
    <scope>NUCLEOTIDE SEQUENCE [LARGE SCALE GENOMIC DNA]</scope>
    <source>
        <strain evidence="3">TB100</strain>
    </source>
</reference>
<proteinExistence type="predicted"/>
<dbReference type="AlphaFoldDB" id="A0A147KK22"/>
<keyword evidence="1" id="KW-0472">Membrane</keyword>